<dbReference type="InterPro" id="IPR056423">
    <property type="entry name" value="BACK_BPM_SPOP"/>
</dbReference>
<feature type="domain" description="BTB" evidence="3">
    <location>
        <begin position="168"/>
        <end position="241"/>
    </location>
</feature>
<dbReference type="Pfam" id="PF00651">
    <property type="entry name" value="BTB"/>
    <property type="match status" value="1"/>
</dbReference>
<dbReference type="Gene3D" id="1.25.40.420">
    <property type="match status" value="1"/>
</dbReference>
<proteinExistence type="inferred from homology"/>
<reference evidence="6" key="1">
    <citation type="submission" date="2024-06" db="EMBL/GenBank/DDBJ databases">
        <authorList>
            <person name="Ryan C."/>
        </authorList>
    </citation>
    <scope>NUCLEOTIDE SEQUENCE [LARGE SCALE GENOMIC DNA]</scope>
</reference>
<evidence type="ECO:0000313" key="5">
    <source>
        <dbReference type="EMBL" id="CAL4933471.1"/>
    </source>
</evidence>
<evidence type="ECO:0000313" key="6">
    <source>
        <dbReference type="Proteomes" id="UP001497457"/>
    </source>
</evidence>
<evidence type="ECO:0000256" key="2">
    <source>
        <dbReference type="ARBA" id="ARBA00010846"/>
    </source>
</evidence>
<comment type="similarity">
    <text evidence="2">Belongs to the Tdpoz family.</text>
</comment>
<dbReference type="Gene3D" id="2.60.210.10">
    <property type="entry name" value="Apoptosis, Tumor Necrosis Factor Receptor Associated Protein 2, Chain A"/>
    <property type="match status" value="1"/>
</dbReference>
<dbReference type="InterPro" id="IPR045005">
    <property type="entry name" value="BPM1-6"/>
</dbReference>
<reference evidence="5 6" key="2">
    <citation type="submission" date="2024-10" db="EMBL/GenBank/DDBJ databases">
        <authorList>
            <person name="Ryan C."/>
        </authorList>
    </citation>
    <scope>NUCLEOTIDE SEQUENCE [LARGE SCALE GENOMIC DNA]</scope>
</reference>
<dbReference type="PROSITE" id="PS50097">
    <property type="entry name" value="BTB"/>
    <property type="match status" value="1"/>
</dbReference>
<dbReference type="AlphaFoldDB" id="A0ABC8XY74"/>
<dbReference type="InterPro" id="IPR008974">
    <property type="entry name" value="TRAF-like"/>
</dbReference>
<dbReference type="SUPFAM" id="SSF54695">
    <property type="entry name" value="POZ domain"/>
    <property type="match status" value="1"/>
</dbReference>
<evidence type="ECO:0000259" key="4">
    <source>
        <dbReference type="PROSITE" id="PS50144"/>
    </source>
</evidence>
<name>A0ABC8XY74_9POAL</name>
<comment type="pathway">
    <text evidence="1">Protein modification; protein ubiquitination.</text>
</comment>
<feature type="domain" description="MATH" evidence="4">
    <location>
        <begin position="21"/>
        <end position="100"/>
    </location>
</feature>
<dbReference type="InterPro" id="IPR002083">
    <property type="entry name" value="MATH/TRAF_dom"/>
</dbReference>
<dbReference type="PANTHER" id="PTHR26379">
    <property type="entry name" value="BTB/POZ AND MATH DOMAIN-CONTAINING PROTEIN 1"/>
    <property type="match status" value="1"/>
</dbReference>
<dbReference type="PANTHER" id="PTHR26379:SF396">
    <property type="entry name" value="BTB_POZ DOMAIN CONTAINING PROTEIN"/>
    <property type="match status" value="1"/>
</dbReference>
<gene>
    <name evidence="5" type="ORF">URODEC1_LOCUS28148</name>
</gene>
<evidence type="ECO:0000256" key="1">
    <source>
        <dbReference type="ARBA" id="ARBA00004906"/>
    </source>
</evidence>
<dbReference type="EMBL" id="OZ075125">
    <property type="protein sequence ID" value="CAL4933471.1"/>
    <property type="molecule type" value="Genomic_DNA"/>
</dbReference>
<dbReference type="CDD" id="cd00121">
    <property type="entry name" value="MATH"/>
    <property type="match status" value="1"/>
</dbReference>
<protein>
    <recommendedName>
        <fullName evidence="7">BTB domain-containing protein</fullName>
    </recommendedName>
</protein>
<organism evidence="5 6">
    <name type="scientific">Urochloa decumbens</name>
    <dbReference type="NCBI Taxonomy" id="240449"/>
    <lineage>
        <taxon>Eukaryota</taxon>
        <taxon>Viridiplantae</taxon>
        <taxon>Streptophyta</taxon>
        <taxon>Embryophyta</taxon>
        <taxon>Tracheophyta</taxon>
        <taxon>Spermatophyta</taxon>
        <taxon>Magnoliopsida</taxon>
        <taxon>Liliopsida</taxon>
        <taxon>Poales</taxon>
        <taxon>Poaceae</taxon>
        <taxon>PACMAD clade</taxon>
        <taxon>Panicoideae</taxon>
        <taxon>Panicodae</taxon>
        <taxon>Paniceae</taxon>
        <taxon>Melinidinae</taxon>
        <taxon>Urochloa</taxon>
    </lineage>
</organism>
<dbReference type="Proteomes" id="UP001497457">
    <property type="component" value="Chromosome 15b"/>
</dbReference>
<dbReference type="Pfam" id="PF22486">
    <property type="entry name" value="MATH_2"/>
    <property type="match status" value="1"/>
</dbReference>
<dbReference type="Gene3D" id="3.30.710.10">
    <property type="entry name" value="Potassium Channel Kv1.1, Chain A"/>
    <property type="match status" value="1"/>
</dbReference>
<dbReference type="PROSITE" id="PS50144">
    <property type="entry name" value="MATH"/>
    <property type="match status" value="1"/>
</dbReference>
<dbReference type="Pfam" id="PF24570">
    <property type="entry name" value="BACK_BPM_SPOP"/>
    <property type="match status" value="1"/>
</dbReference>
<accession>A0ABC8XY74</accession>
<keyword evidence="6" id="KW-1185">Reference proteome</keyword>
<evidence type="ECO:0000259" key="3">
    <source>
        <dbReference type="PROSITE" id="PS50097"/>
    </source>
</evidence>
<dbReference type="SMART" id="SM00225">
    <property type="entry name" value="BTB"/>
    <property type="match status" value="1"/>
</dbReference>
<dbReference type="SUPFAM" id="SSF49599">
    <property type="entry name" value="TRAF domain-like"/>
    <property type="match status" value="1"/>
</dbReference>
<dbReference type="InterPro" id="IPR011333">
    <property type="entry name" value="SKP1/BTB/POZ_sf"/>
</dbReference>
<evidence type="ECO:0008006" key="7">
    <source>
        <dbReference type="Google" id="ProtNLM"/>
    </source>
</evidence>
<dbReference type="InterPro" id="IPR000210">
    <property type="entry name" value="BTB/POZ_dom"/>
</dbReference>
<sequence>MPPMTTASGSPSSSIAASMATGHHLLRIFGYSHAKELAPHGKWIDSRPFTTAAHSWHIMYYPNGMVTRSADHIAVFLVLDDADADAEPVTARVVFTLLDQAGKPVPWTTRATPVCKFSVYGQGLDDFLRTASATHLRRPRHYQVRCLRLQPNNLSRHLGGLLASGDAADVAFRVAGGGETFQAHRCVLAARSPVFRAELLGPTKEGGDDPAAVIEVGDMEADEVFRVLLEFVHTDALPEMRPEEEEASMCRKLLAAADRYDMERLKLMCEGRLRKHMDGASVATILVLAERHRCPSLKETCFRFLEAPRVLTAVSAAGGIELLAGSSPTLLTELIFRLFAGC</sequence>